<dbReference type="SUPFAM" id="SSF53474">
    <property type="entry name" value="alpha/beta-Hydrolases"/>
    <property type="match status" value="1"/>
</dbReference>
<dbReference type="Pfam" id="PF05773">
    <property type="entry name" value="RWD"/>
    <property type="match status" value="1"/>
</dbReference>
<keyword evidence="5" id="KW-1185">Reference proteome</keyword>
<organism evidence="4 5">
    <name type="scientific">Triparma retinervis</name>
    <dbReference type="NCBI Taxonomy" id="2557542"/>
    <lineage>
        <taxon>Eukaryota</taxon>
        <taxon>Sar</taxon>
        <taxon>Stramenopiles</taxon>
        <taxon>Ochrophyta</taxon>
        <taxon>Bolidophyceae</taxon>
        <taxon>Parmales</taxon>
        <taxon>Triparmaceae</taxon>
        <taxon>Triparma</taxon>
    </lineage>
</organism>
<evidence type="ECO:0000256" key="1">
    <source>
        <dbReference type="ARBA" id="ARBA00022801"/>
    </source>
</evidence>
<dbReference type="PANTHER" id="PTHR48070">
    <property type="entry name" value="ESTERASE OVCA2"/>
    <property type="match status" value="1"/>
</dbReference>
<sequence>MAGSVLLLHGNRQTHDIFKSRIGALVKKLRKMNLEVSSSSPHTEGPIIYDILDGDDVETRGWWDKNEHFGGIDGVIERLSSNEASVEPSSSPSSSPCSSYVGIVGFSQGARLVTLLAARPDFADIFPNVRWVIAASGYHDDCWPKGSGFGPVPKEKSIPVPSLHVIGKSDKLVSPSSSMSASSLFIDPTIHLHEGGHHVPMRSADLKVYVSFIETAMAGGGEEGEQQQQLPNPPKPKKRTAAPTTKPPGPPSPEDLEEQMDEIEALTSIYEPSEFVLLTSPTEFPQKFRVFAFPWCSQGVWLEFLLPPGYPSSSSPGVSLRHSLNLLQFRSCHEGAVLKVAREAVERGEGMCCCMGGEEGGEARRSEATEPKTCGTERARAR</sequence>
<dbReference type="GO" id="GO:0005737">
    <property type="term" value="C:cytoplasm"/>
    <property type="evidence" value="ECO:0007669"/>
    <property type="project" value="TreeGrafter"/>
</dbReference>
<dbReference type="Pfam" id="PF03959">
    <property type="entry name" value="FSH1"/>
    <property type="match status" value="1"/>
</dbReference>
<dbReference type="InterPro" id="IPR050593">
    <property type="entry name" value="LovG"/>
</dbReference>
<dbReference type="InterPro" id="IPR006575">
    <property type="entry name" value="RWD_dom"/>
</dbReference>
<dbReference type="Proteomes" id="UP001165082">
    <property type="component" value="Unassembled WGS sequence"/>
</dbReference>
<evidence type="ECO:0000256" key="2">
    <source>
        <dbReference type="SAM" id="MobiDB-lite"/>
    </source>
</evidence>
<dbReference type="PROSITE" id="PS50908">
    <property type="entry name" value="RWD"/>
    <property type="match status" value="1"/>
</dbReference>
<dbReference type="GO" id="GO:0005634">
    <property type="term" value="C:nucleus"/>
    <property type="evidence" value="ECO:0007669"/>
    <property type="project" value="TreeGrafter"/>
</dbReference>
<proteinExistence type="predicted"/>
<protein>
    <recommendedName>
        <fullName evidence="3">RWD domain-containing protein</fullName>
    </recommendedName>
</protein>
<keyword evidence="1" id="KW-0378">Hydrolase</keyword>
<reference evidence="4" key="1">
    <citation type="submission" date="2022-07" db="EMBL/GenBank/DDBJ databases">
        <title>Genome analysis of Parmales, a sister group of diatoms, reveals the evolutionary specialization of diatoms from phago-mixotrophs to photoautotrophs.</title>
        <authorList>
            <person name="Ban H."/>
            <person name="Sato S."/>
            <person name="Yoshikawa S."/>
            <person name="Kazumasa Y."/>
            <person name="Nakamura Y."/>
            <person name="Ichinomiya M."/>
            <person name="Saitoh K."/>
            <person name="Sato N."/>
            <person name="Blanc-Mathieu R."/>
            <person name="Endo H."/>
            <person name="Kuwata A."/>
            <person name="Ogata H."/>
        </authorList>
    </citation>
    <scope>NUCLEOTIDE SEQUENCE</scope>
</reference>
<dbReference type="PANTHER" id="PTHR48070:SF6">
    <property type="entry name" value="ESTERASE OVCA2"/>
    <property type="match status" value="1"/>
</dbReference>
<dbReference type="AlphaFoldDB" id="A0A9W6ZRB0"/>
<dbReference type="Gene3D" id="3.40.50.1820">
    <property type="entry name" value="alpha/beta hydrolase"/>
    <property type="match status" value="1"/>
</dbReference>
<evidence type="ECO:0000313" key="4">
    <source>
        <dbReference type="EMBL" id="GMH55957.1"/>
    </source>
</evidence>
<dbReference type="EMBL" id="BRXZ01003500">
    <property type="protein sequence ID" value="GMH55957.1"/>
    <property type="molecule type" value="Genomic_DNA"/>
</dbReference>
<feature type="domain" description="RWD" evidence="3">
    <location>
        <begin position="261"/>
        <end position="368"/>
    </location>
</feature>
<dbReference type="OrthoDB" id="414698at2759"/>
<comment type="caution">
    <text evidence="4">The sequence shown here is derived from an EMBL/GenBank/DDBJ whole genome shotgun (WGS) entry which is preliminary data.</text>
</comment>
<dbReference type="InterPro" id="IPR016135">
    <property type="entry name" value="UBQ-conjugating_enzyme/RWD"/>
</dbReference>
<feature type="region of interest" description="Disordered" evidence="2">
    <location>
        <begin position="220"/>
        <end position="256"/>
    </location>
</feature>
<dbReference type="SUPFAM" id="SSF54495">
    <property type="entry name" value="UBC-like"/>
    <property type="match status" value="1"/>
</dbReference>
<feature type="region of interest" description="Disordered" evidence="2">
    <location>
        <begin position="359"/>
        <end position="382"/>
    </location>
</feature>
<dbReference type="Gene3D" id="3.10.110.10">
    <property type="entry name" value="Ubiquitin Conjugating Enzyme"/>
    <property type="match status" value="1"/>
</dbReference>
<dbReference type="GO" id="GO:0016787">
    <property type="term" value="F:hydrolase activity"/>
    <property type="evidence" value="ECO:0007669"/>
    <property type="project" value="UniProtKB-KW"/>
</dbReference>
<name>A0A9W6ZRB0_9STRA</name>
<gene>
    <name evidence="4" type="ORF">TrRE_jg10213</name>
</gene>
<evidence type="ECO:0000259" key="3">
    <source>
        <dbReference type="PROSITE" id="PS50908"/>
    </source>
</evidence>
<evidence type="ECO:0000313" key="5">
    <source>
        <dbReference type="Proteomes" id="UP001165082"/>
    </source>
</evidence>
<dbReference type="InterPro" id="IPR029058">
    <property type="entry name" value="AB_hydrolase_fold"/>
</dbReference>
<feature type="compositionally biased region" description="Basic and acidic residues" evidence="2">
    <location>
        <begin position="361"/>
        <end position="382"/>
    </location>
</feature>
<accession>A0A9W6ZRB0</accession>
<dbReference type="InterPro" id="IPR005645">
    <property type="entry name" value="FSH-like_dom"/>
</dbReference>